<keyword evidence="2" id="KW-1133">Transmembrane helix</keyword>
<organism evidence="3 4">
    <name type="scientific">Candidatus Aveggerthella stercoripullorum</name>
    <dbReference type="NCBI Taxonomy" id="2840688"/>
    <lineage>
        <taxon>Bacteria</taxon>
        <taxon>Bacillati</taxon>
        <taxon>Actinomycetota</taxon>
        <taxon>Coriobacteriia</taxon>
        <taxon>Eggerthellales</taxon>
        <taxon>Eggerthellaceae</taxon>
        <taxon>Eggerthellaceae incertae sedis</taxon>
        <taxon>Candidatus Aveggerthella</taxon>
    </lineage>
</organism>
<feature type="region of interest" description="Disordered" evidence="1">
    <location>
        <begin position="1"/>
        <end position="52"/>
    </location>
</feature>
<gene>
    <name evidence="3" type="ORF">IAA69_02570</name>
</gene>
<evidence type="ECO:0000313" key="4">
    <source>
        <dbReference type="Proteomes" id="UP000824261"/>
    </source>
</evidence>
<reference evidence="3" key="2">
    <citation type="journal article" date="2021" name="PeerJ">
        <title>Extensive microbial diversity within the chicken gut microbiome revealed by metagenomics and culture.</title>
        <authorList>
            <person name="Gilroy R."/>
            <person name="Ravi A."/>
            <person name="Getino M."/>
            <person name="Pursley I."/>
            <person name="Horton D.L."/>
            <person name="Alikhan N.F."/>
            <person name="Baker D."/>
            <person name="Gharbi K."/>
            <person name="Hall N."/>
            <person name="Watson M."/>
            <person name="Adriaenssens E.M."/>
            <person name="Foster-Nyarko E."/>
            <person name="Jarju S."/>
            <person name="Secka A."/>
            <person name="Antonio M."/>
            <person name="Oren A."/>
            <person name="Chaudhuri R.R."/>
            <person name="La Ragione R."/>
            <person name="Hildebrand F."/>
            <person name="Pallen M.J."/>
        </authorList>
    </citation>
    <scope>NUCLEOTIDE SEQUENCE</scope>
    <source>
        <strain evidence="3">ChiGjej1B1-2707</strain>
    </source>
</reference>
<evidence type="ECO:0000313" key="3">
    <source>
        <dbReference type="EMBL" id="HIR01132.1"/>
    </source>
</evidence>
<dbReference type="EMBL" id="DVGB01000032">
    <property type="protein sequence ID" value="HIR01132.1"/>
    <property type="molecule type" value="Genomic_DNA"/>
</dbReference>
<feature type="region of interest" description="Disordered" evidence="1">
    <location>
        <begin position="516"/>
        <end position="569"/>
    </location>
</feature>
<name>A0A9D0ZZ89_9ACTN</name>
<feature type="compositionally biased region" description="Low complexity" evidence="1">
    <location>
        <begin position="516"/>
        <end position="537"/>
    </location>
</feature>
<feature type="region of interest" description="Disordered" evidence="1">
    <location>
        <begin position="473"/>
        <end position="495"/>
    </location>
</feature>
<proteinExistence type="predicted"/>
<protein>
    <submittedName>
        <fullName evidence="3">Tat pathway signal protein</fullName>
    </submittedName>
</protein>
<evidence type="ECO:0000256" key="2">
    <source>
        <dbReference type="SAM" id="Phobius"/>
    </source>
</evidence>
<comment type="caution">
    <text evidence="3">The sequence shown here is derived from an EMBL/GenBank/DDBJ whole genome shotgun (WGS) entry which is preliminary data.</text>
</comment>
<accession>A0A9D0ZZ89</accession>
<dbReference type="PROSITE" id="PS51318">
    <property type="entry name" value="TAT"/>
    <property type="match status" value="1"/>
</dbReference>
<keyword evidence="2" id="KW-0812">Transmembrane</keyword>
<dbReference type="AlphaFoldDB" id="A0A9D0ZZ89"/>
<feature type="compositionally biased region" description="Acidic residues" evidence="1">
    <location>
        <begin position="538"/>
        <end position="560"/>
    </location>
</feature>
<sequence>MPSRRPLHSSSARPRSTGSARARSHGQTPLSHATARRRSVKEQRVGGKAPVSLGSGLGLGAFGGDAANGARPPEGGTLLTRRRFLYGAAAVGAAGILAAGGAAIANVVGDGEGNSGDVPTLTVPENAVTTLSADSENFSQTADDAPLVQNAGTYDLPFGTLLWSSNDVNAACLIPTSGANPLTTVGIMNLSTGGVTTVLEQARDQAAGFDIYDVRCSQTGMVWTEANILQGVWRVWAAPLSADGALGSPIQLDEGDSAWETPSIAAAGDAAFWQCLPKANGVAATANSCVKRAAFGSSEVGTVYESEGRMATPLYALADAVVCTPRAATSGTYYQLTCLDAASGTVTDQVTLPASMRPLEAGYGPTGFSFCFEAAYNYGDGIAGVGTYTPLSKGASFAYEGRSWFCFSRTPTTAPAWCGDYFVVKSTSSVAVVDLASNLYTSLLAEDDADDWGEQLATTGTGSTLVTYQHIDADSSGGTSVDEGESTADGESSSVPAASASYCCRVRVWHAAAAGSAAAASPNTEAPADDASTSADDASGDAEEVLDETAGDETAEEASTSEEHHTRTN</sequence>
<keyword evidence="2" id="KW-0472">Membrane</keyword>
<feature type="compositionally biased region" description="Polar residues" evidence="1">
    <location>
        <begin position="8"/>
        <end position="31"/>
    </location>
</feature>
<feature type="transmembrane region" description="Helical" evidence="2">
    <location>
        <begin position="84"/>
        <end position="105"/>
    </location>
</feature>
<evidence type="ECO:0000256" key="1">
    <source>
        <dbReference type="SAM" id="MobiDB-lite"/>
    </source>
</evidence>
<dbReference type="InterPro" id="IPR006311">
    <property type="entry name" value="TAT_signal"/>
</dbReference>
<dbReference type="Proteomes" id="UP000824261">
    <property type="component" value="Unassembled WGS sequence"/>
</dbReference>
<reference evidence="3" key="1">
    <citation type="submission" date="2020-10" db="EMBL/GenBank/DDBJ databases">
        <authorList>
            <person name="Gilroy R."/>
        </authorList>
    </citation>
    <scope>NUCLEOTIDE SEQUENCE</scope>
    <source>
        <strain evidence="3">ChiGjej1B1-2707</strain>
    </source>
</reference>